<evidence type="ECO:0000259" key="2">
    <source>
        <dbReference type="Pfam" id="PF00793"/>
    </source>
</evidence>
<dbReference type="NCBIfam" id="TIGR01361">
    <property type="entry name" value="DAHP_synth_Bsub"/>
    <property type="match status" value="1"/>
</dbReference>
<dbReference type="PANTHER" id="PTHR43018:SF2">
    <property type="entry name" value="PHOSPHO-2-DEHYDRO-3-DEOXYHEPTONATE ALDOLASE"/>
    <property type="match status" value="1"/>
</dbReference>
<dbReference type="Pfam" id="PF00793">
    <property type="entry name" value="DAHP_synth_1"/>
    <property type="match status" value="1"/>
</dbReference>
<dbReference type="AlphaFoldDB" id="A0A6J4U2C1"/>
<dbReference type="GO" id="GO:0009073">
    <property type="term" value="P:aromatic amino acid family biosynthetic process"/>
    <property type="evidence" value="ECO:0007669"/>
    <property type="project" value="InterPro"/>
</dbReference>
<feature type="non-terminal residue" evidence="3">
    <location>
        <position position="1"/>
    </location>
</feature>
<protein>
    <submittedName>
        <fullName evidence="3">2-keto-3-deoxy-D-arabino-heptulosonate-7-phosphat e synthase I beta</fullName>
        <ecNumber evidence="3">2.5.1.54</ecNumber>
    </submittedName>
</protein>
<reference evidence="3" key="1">
    <citation type="submission" date="2020-02" db="EMBL/GenBank/DDBJ databases">
        <authorList>
            <person name="Meier V. D."/>
        </authorList>
    </citation>
    <scope>NUCLEOTIDE SEQUENCE</scope>
    <source>
        <strain evidence="3">AVDCRST_MAG79</strain>
    </source>
</reference>
<dbReference type="EMBL" id="CADCWC010000248">
    <property type="protein sequence ID" value="CAA9538827.1"/>
    <property type="molecule type" value="Genomic_DNA"/>
</dbReference>
<dbReference type="EC" id="2.5.1.54" evidence="3"/>
<evidence type="ECO:0000256" key="1">
    <source>
        <dbReference type="ARBA" id="ARBA00022679"/>
    </source>
</evidence>
<accession>A0A6J4U2C1</accession>
<dbReference type="Gene3D" id="3.20.20.70">
    <property type="entry name" value="Aldolase class I"/>
    <property type="match status" value="1"/>
</dbReference>
<name>A0A6J4U2C1_9ACTN</name>
<dbReference type="InterPro" id="IPR013785">
    <property type="entry name" value="Aldolase_TIM"/>
</dbReference>
<feature type="domain" description="DAHP synthetase I/KDSA" evidence="2">
    <location>
        <begin position="2"/>
        <end position="177"/>
    </location>
</feature>
<gene>
    <name evidence="3" type="ORF">AVDCRST_MAG79-1653</name>
</gene>
<dbReference type="InterPro" id="IPR006218">
    <property type="entry name" value="DAHP1/KDSA"/>
</dbReference>
<dbReference type="GO" id="GO:0003849">
    <property type="term" value="F:3-deoxy-7-phosphoheptulonate synthase activity"/>
    <property type="evidence" value="ECO:0007669"/>
    <property type="project" value="UniProtKB-EC"/>
</dbReference>
<organism evidence="3">
    <name type="scientific">uncultured Thermoleophilia bacterium</name>
    <dbReference type="NCBI Taxonomy" id="1497501"/>
    <lineage>
        <taxon>Bacteria</taxon>
        <taxon>Bacillati</taxon>
        <taxon>Actinomycetota</taxon>
        <taxon>Thermoleophilia</taxon>
        <taxon>environmental samples</taxon>
    </lineage>
</organism>
<sequence length="194" mass="20885">ALEILKAVGAEVDLPVATELMDARDLDAVYAHVDLIWIGARNMQNFNLLSELGKIDKPVMLKRGMSATVEELLMATEYVAKEGNERIILCERGIRTFERSTRFTLDIGAIPVLKAETHLPVVVDPSHAAGKRPLVAPLARAAVAAGADGLIVETHPNPEHALSDAAQQLPSGSFGSFVEDIERLLAVSGKTISR</sequence>
<dbReference type="SUPFAM" id="SSF51569">
    <property type="entry name" value="Aldolase"/>
    <property type="match status" value="1"/>
</dbReference>
<dbReference type="InterPro" id="IPR006268">
    <property type="entry name" value="DAHP_syn_2"/>
</dbReference>
<dbReference type="GO" id="GO:0016832">
    <property type="term" value="F:aldehyde-lyase activity"/>
    <property type="evidence" value="ECO:0007669"/>
    <property type="project" value="InterPro"/>
</dbReference>
<dbReference type="PANTHER" id="PTHR43018">
    <property type="entry name" value="PHOSPHO-2-DEHYDRO-3-DEOXYHEPTONATE ALDOLASE"/>
    <property type="match status" value="1"/>
</dbReference>
<keyword evidence="1 3" id="KW-0808">Transferase</keyword>
<evidence type="ECO:0000313" key="3">
    <source>
        <dbReference type="EMBL" id="CAA9538827.1"/>
    </source>
</evidence>
<proteinExistence type="predicted"/>
<dbReference type="InterPro" id="IPR052899">
    <property type="entry name" value="Class-I_DAHP_synthase"/>
</dbReference>